<reference evidence="1 2" key="1">
    <citation type="journal article" date="2016" name="Nat. Commun.">
        <title>Thousands of microbial genomes shed light on interconnected biogeochemical processes in an aquifer system.</title>
        <authorList>
            <person name="Anantharaman K."/>
            <person name="Brown C.T."/>
            <person name="Hug L.A."/>
            <person name="Sharon I."/>
            <person name="Castelle C.J."/>
            <person name="Probst A.J."/>
            <person name="Thomas B.C."/>
            <person name="Singh A."/>
            <person name="Wilkins M.J."/>
            <person name="Karaoz U."/>
            <person name="Brodie E.L."/>
            <person name="Williams K.H."/>
            <person name="Hubbard S.S."/>
            <person name="Banfield J.F."/>
        </authorList>
    </citation>
    <scope>NUCLEOTIDE SEQUENCE [LARGE SCALE GENOMIC DNA]</scope>
</reference>
<dbReference type="EMBL" id="MFIE01000001">
    <property type="protein sequence ID" value="OGF83346.1"/>
    <property type="molecule type" value="Genomic_DNA"/>
</dbReference>
<evidence type="ECO:0000313" key="1">
    <source>
        <dbReference type="EMBL" id="OGF83346.1"/>
    </source>
</evidence>
<accession>A0A1F5X669</accession>
<sequence>MKKILIAVIILVIAGAGYYAYTQGWLAGSAGTVSDRNAKYFMDEVVRLGVADVGQPIEGFDYTILTMAFPGLLPDDFNGVATVEGRYEFSGNTLTFVRNPSNMISSAERAVSEEGYKKLLENLSARLKIEARNKAGTDEIINKINVDND</sequence>
<evidence type="ECO:0000313" key="2">
    <source>
        <dbReference type="Proteomes" id="UP000178684"/>
    </source>
</evidence>
<organism evidence="1 2">
    <name type="scientific">Candidatus Giovannonibacteria bacterium RIFCSPLOWO2_01_FULL_46_13</name>
    <dbReference type="NCBI Taxonomy" id="1798352"/>
    <lineage>
        <taxon>Bacteria</taxon>
        <taxon>Candidatus Giovannoniibacteriota</taxon>
    </lineage>
</organism>
<gene>
    <name evidence="1" type="ORF">A3B18_02050</name>
</gene>
<comment type="caution">
    <text evidence="1">The sequence shown here is derived from an EMBL/GenBank/DDBJ whole genome shotgun (WGS) entry which is preliminary data.</text>
</comment>
<proteinExistence type="predicted"/>
<name>A0A1F5X669_9BACT</name>
<dbReference type="AlphaFoldDB" id="A0A1F5X669"/>
<protein>
    <submittedName>
        <fullName evidence="1">Uncharacterized protein</fullName>
    </submittedName>
</protein>
<dbReference type="Proteomes" id="UP000178684">
    <property type="component" value="Unassembled WGS sequence"/>
</dbReference>